<dbReference type="Proteomes" id="UP001430848">
    <property type="component" value="Unassembled WGS sequence"/>
</dbReference>
<dbReference type="EMBL" id="JAKNSF020000060">
    <property type="protein sequence ID" value="KAK7723426.1"/>
    <property type="molecule type" value="Genomic_DNA"/>
</dbReference>
<evidence type="ECO:0000313" key="1">
    <source>
        <dbReference type="EMBL" id="KAK7723426.1"/>
    </source>
</evidence>
<keyword evidence="2" id="KW-1185">Reference proteome</keyword>
<name>A0ABR1P184_DIAER</name>
<gene>
    <name evidence="1" type="ORF">SLS63_008838</name>
</gene>
<protein>
    <submittedName>
        <fullName evidence="1">Uncharacterized protein</fullName>
    </submittedName>
</protein>
<reference evidence="1 2" key="1">
    <citation type="submission" date="2024-02" db="EMBL/GenBank/DDBJ databases">
        <title>De novo assembly and annotation of 12 fungi associated with fruit tree decline syndrome in Ontario, Canada.</title>
        <authorList>
            <person name="Sulman M."/>
            <person name="Ellouze W."/>
            <person name="Ilyukhin E."/>
        </authorList>
    </citation>
    <scope>NUCLEOTIDE SEQUENCE [LARGE SCALE GENOMIC DNA]</scope>
    <source>
        <strain evidence="1 2">M169</strain>
    </source>
</reference>
<evidence type="ECO:0000313" key="2">
    <source>
        <dbReference type="Proteomes" id="UP001430848"/>
    </source>
</evidence>
<accession>A0ABR1P184</accession>
<proteinExistence type="predicted"/>
<comment type="caution">
    <text evidence="1">The sequence shown here is derived from an EMBL/GenBank/DDBJ whole genome shotgun (WGS) entry which is preliminary data.</text>
</comment>
<sequence>MASSLIIPVSSPASSHELAHFLSADGFGAGFVRHRDIWSNNDEFLDMVWTLTRAPRKDGSLMKLLYIRHTVIETEKVVECFDKRWKAKARCGGFPDDEFRVSAMTFGKARRLFTDGKALCENMVILVDGTYVDTTDTEMAMGLMNQSINPASCVKILGLYNGGWNDQEAEKAVPLFSPLLREAGVQKLTVSFARAGTVGHGPQPTLVDHRGLIDAMVGCVNQGRHIAFFLPRGIFMRCVTEIEESPEKIKNILLRKISLTGETSMTADFDDTVDMGQIFHSDSYLFGRYSDQSVRVCSLLVAVDPDAEFTTIPFKRVGLVVYSHMTEQGRKVVFNSAAGVLVYSSISGLLDHRQMVSQLQSCSGVGEGAKHVRLSDARLANDLLAVDYSKEFAFELIRTWPGKRMADIPLKMGKRDKQLLRRTMRHLTVADMVAPYENGFRLTEGKGAEMAKLLPVAGNYGLSFELAGLVASIRQGVPLVRSQRLLIRLAVMSARLDEFLAELTPEYDGNSNVSWPWMEEARKHMAGPARGQMAMGRLWIALGIWDKLRNDTEGFSNLPERDHSSGDLEACATFEGIGQFRFRVAVEIWTHVLELEDRAGLPLLGSSDPEWEEPLSAGELHDLQFQLVLAFISNLAVWDLGTDRISLVSSGHAVTLAPTSLVVRPHMARLESRPKDAYLVLPDRIHAGGAKGDKLMAESVVCVEASLLGVVTMVLGESAVDWLKWP</sequence>
<organism evidence="1 2">
    <name type="scientific">Diaporthe eres</name>
    <name type="common">Phomopsis oblonga</name>
    <dbReference type="NCBI Taxonomy" id="83184"/>
    <lineage>
        <taxon>Eukaryota</taxon>
        <taxon>Fungi</taxon>
        <taxon>Dikarya</taxon>
        <taxon>Ascomycota</taxon>
        <taxon>Pezizomycotina</taxon>
        <taxon>Sordariomycetes</taxon>
        <taxon>Sordariomycetidae</taxon>
        <taxon>Diaporthales</taxon>
        <taxon>Diaporthaceae</taxon>
        <taxon>Diaporthe</taxon>
        <taxon>Diaporthe eres species complex</taxon>
    </lineage>
</organism>